<comment type="catalytic activity">
    <reaction evidence="6 7">
        <text>L-glutamate 5-semialdehyde + phosphate + NADP(+) = L-glutamyl 5-phosphate + NADPH + H(+)</text>
        <dbReference type="Rhea" id="RHEA:19541"/>
        <dbReference type="ChEBI" id="CHEBI:15378"/>
        <dbReference type="ChEBI" id="CHEBI:43474"/>
        <dbReference type="ChEBI" id="CHEBI:57783"/>
        <dbReference type="ChEBI" id="CHEBI:58066"/>
        <dbReference type="ChEBI" id="CHEBI:58274"/>
        <dbReference type="ChEBI" id="CHEBI:58349"/>
        <dbReference type="EC" id="1.2.1.41"/>
    </reaction>
</comment>
<dbReference type="InterPro" id="IPR016161">
    <property type="entry name" value="Ald_DH/histidinol_DH"/>
</dbReference>
<dbReference type="InterPro" id="IPR016163">
    <property type="entry name" value="Ald_DH_C"/>
</dbReference>
<evidence type="ECO:0000313" key="9">
    <source>
        <dbReference type="EMBL" id="RZF21492.1"/>
    </source>
</evidence>
<evidence type="ECO:0000256" key="4">
    <source>
        <dbReference type="ARBA" id="ARBA00022857"/>
    </source>
</evidence>
<dbReference type="Gene3D" id="3.40.309.10">
    <property type="entry name" value="Aldehyde Dehydrogenase, Chain A, domain 2"/>
    <property type="match status" value="1"/>
</dbReference>
<dbReference type="Gene3D" id="3.40.605.10">
    <property type="entry name" value="Aldehyde Dehydrogenase, Chain A, domain 1"/>
    <property type="match status" value="1"/>
</dbReference>
<comment type="function">
    <text evidence="7">Catalyzes the NADPH-dependent reduction of L-glutamate 5-phosphate into L-glutamate 5-semialdehyde and phosphate. The product spontaneously undergoes cyclization to form 1-pyrroline-5-carboxylate.</text>
</comment>
<comment type="subcellular location">
    <subcellularLocation>
        <location evidence="7">Cytoplasm</location>
    </subcellularLocation>
</comment>
<evidence type="ECO:0000256" key="5">
    <source>
        <dbReference type="ARBA" id="ARBA00023002"/>
    </source>
</evidence>
<gene>
    <name evidence="7" type="primary">proA</name>
    <name evidence="9" type="ORF">DAY19_07330</name>
</gene>
<dbReference type="InterPro" id="IPR012134">
    <property type="entry name" value="Glu-5-SA_DH"/>
</dbReference>
<keyword evidence="2 7" id="KW-0028">Amino-acid biosynthesis</keyword>
<evidence type="ECO:0000256" key="1">
    <source>
        <dbReference type="ARBA" id="ARBA00004985"/>
    </source>
</evidence>
<dbReference type="Pfam" id="PF00171">
    <property type="entry name" value="Aldedh"/>
    <property type="match status" value="1"/>
</dbReference>
<evidence type="ECO:0000256" key="6">
    <source>
        <dbReference type="ARBA" id="ARBA00049024"/>
    </source>
</evidence>
<dbReference type="InterPro" id="IPR016162">
    <property type="entry name" value="Ald_DH_N"/>
</dbReference>
<dbReference type="EC" id="1.2.1.41" evidence="7"/>
<keyword evidence="3 7" id="KW-0641">Proline biosynthesis</keyword>
<comment type="pathway">
    <text evidence="1 7">Amino-acid biosynthesis; L-proline biosynthesis; L-glutamate 5-semialdehyde from L-glutamate: step 2/2.</text>
</comment>
<keyword evidence="4 7" id="KW-0521">NADP</keyword>
<evidence type="ECO:0000259" key="8">
    <source>
        <dbReference type="Pfam" id="PF00171"/>
    </source>
</evidence>
<evidence type="ECO:0000256" key="7">
    <source>
        <dbReference type="HAMAP-Rule" id="MF_00412"/>
    </source>
</evidence>
<keyword evidence="7" id="KW-0963">Cytoplasm</keyword>
<sequence length="412" mass="45653">MKELAKTVRKASKQLLKLNKETKDLIFDDLIKGLDSNRKLILEKNQLDLDEAFKNDLNKAMVDRLKLSDERIDDIIKGVKTIKDQPEIVGSFYDEFTNDLGLRVKKQRVPIGVILMIFESRPNVVVDCAALALKSSNAIILKGGKEAKHSNEILGQIIQDSISKYVDKNVVSVLASDSREQLNGLLSLKEEIDVVVPRGGHGLINHIFENAKMPVIAHYQGLCHMYIDSDADIEKAVNLVENAKTQRTGVCNAIETLLIHKDILPKVNDQIAKRLLAKGTELRVDEKFSQATKGDFVAAKDEDWSTEYLDNILSIKTVDSLDEAISHIDEFGSNHSECIVSNNQENCETFLRSVDASCVMVNASTRFNDGGQLGLGAELGISTTKLHAYGPMGVEQMTTSRYVVVGDGQIRS</sequence>
<dbReference type="GO" id="GO:0004350">
    <property type="term" value="F:glutamate-5-semialdehyde dehydrogenase activity"/>
    <property type="evidence" value="ECO:0007669"/>
    <property type="project" value="UniProtKB-EC"/>
</dbReference>
<dbReference type="NCBIfam" id="NF001221">
    <property type="entry name" value="PRK00197.1"/>
    <property type="match status" value="1"/>
</dbReference>
<organism evidence="9 10">
    <name type="scientific">Halobacteriovorax vibrionivorans</name>
    <dbReference type="NCBI Taxonomy" id="2152716"/>
    <lineage>
        <taxon>Bacteria</taxon>
        <taxon>Pseudomonadati</taxon>
        <taxon>Bdellovibrionota</taxon>
        <taxon>Bacteriovoracia</taxon>
        <taxon>Bacteriovoracales</taxon>
        <taxon>Halobacteriovoraceae</taxon>
        <taxon>Halobacteriovorax</taxon>
    </lineage>
</organism>
<evidence type="ECO:0000256" key="2">
    <source>
        <dbReference type="ARBA" id="ARBA00022605"/>
    </source>
</evidence>
<protein>
    <recommendedName>
        <fullName evidence="7">Gamma-glutamyl phosphate reductase</fullName>
        <shortName evidence="7">GPR</shortName>
        <ecNumber evidence="7">1.2.1.41</ecNumber>
    </recommendedName>
    <alternativeName>
        <fullName evidence="7">Glutamate-5-semialdehyde dehydrogenase</fullName>
    </alternativeName>
    <alternativeName>
        <fullName evidence="7">Glutamyl-gamma-semialdehyde dehydrogenase</fullName>
        <shortName evidence="7">GSA dehydrogenase</shortName>
    </alternativeName>
</protein>
<evidence type="ECO:0000313" key="10">
    <source>
        <dbReference type="Proteomes" id="UP000443582"/>
    </source>
</evidence>
<dbReference type="PROSITE" id="PS01223">
    <property type="entry name" value="PROA"/>
    <property type="match status" value="1"/>
</dbReference>
<proteinExistence type="inferred from homology"/>
<comment type="similarity">
    <text evidence="7">Belongs to the gamma-glutamyl phosphate reductase family.</text>
</comment>
<dbReference type="InterPro" id="IPR015590">
    <property type="entry name" value="Aldehyde_DH_dom"/>
</dbReference>
<comment type="caution">
    <text evidence="9">The sequence shown here is derived from an EMBL/GenBank/DDBJ whole genome shotgun (WGS) entry which is preliminary data.</text>
</comment>
<feature type="domain" description="Aldehyde dehydrogenase" evidence="8">
    <location>
        <begin position="100"/>
        <end position="293"/>
    </location>
</feature>
<dbReference type="EMBL" id="QDKL01000002">
    <property type="protein sequence ID" value="RZF21492.1"/>
    <property type="molecule type" value="Genomic_DNA"/>
</dbReference>
<dbReference type="PIRSF" id="PIRSF000151">
    <property type="entry name" value="GPR"/>
    <property type="match status" value="1"/>
</dbReference>
<keyword evidence="10" id="KW-1185">Reference proteome</keyword>
<dbReference type="InterPro" id="IPR020593">
    <property type="entry name" value="G-glutamylP_reductase_CS"/>
</dbReference>
<reference evidence="10" key="1">
    <citation type="journal article" date="2019" name="Int. J. Syst. Evol. Microbiol.">
        <title>Halobacteriovorax valvorus sp. nov., a novel prokaryotic predator isolated from coastal seawater of China.</title>
        <authorList>
            <person name="Chen M.-X."/>
        </authorList>
    </citation>
    <scope>NUCLEOTIDE SEQUENCE [LARGE SCALE GENOMIC DNA]</scope>
    <source>
        <strain evidence="10">BL9</strain>
    </source>
</reference>
<dbReference type="NCBIfam" id="TIGR00407">
    <property type="entry name" value="proA"/>
    <property type="match status" value="1"/>
</dbReference>
<dbReference type="Proteomes" id="UP000443582">
    <property type="component" value="Unassembled WGS sequence"/>
</dbReference>
<keyword evidence="5 7" id="KW-0560">Oxidoreductase</keyword>
<name>A0ABY0IFS6_9BACT</name>
<dbReference type="SUPFAM" id="SSF53720">
    <property type="entry name" value="ALDH-like"/>
    <property type="match status" value="1"/>
</dbReference>
<dbReference type="PANTHER" id="PTHR11063:SF8">
    <property type="entry name" value="DELTA-1-PYRROLINE-5-CARBOXYLATE SYNTHASE"/>
    <property type="match status" value="1"/>
</dbReference>
<dbReference type="CDD" id="cd07079">
    <property type="entry name" value="ALDH_F18-19_ProA-GPR"/>
    <property type="match status" value="1"/>
</dbReference>
<dbReference type="InterPro" id="IPR000965">
    <property type="entry name" value="GPR_dom"/>
</dbReference>
<dbReference type="RefSeq" id="WP_115360929.1">
    <property type="nucleotide sequence ID" value="NZ_QDKL01000002.1"/>
</dbReference>
<evidence type="ECO:0000256" key="3">
    <source>
        <dbReference type="ARBA" id="ARBA00022650"/>
    </source>
</evidence>
<dbReference type="PANTHER" id="PTHR11063">
    <property type="entry name" value="GLUTAMATE SEMIALDEHYDE DEHYDROGENASE"/>
    <property type="match status" value="1"/>
</dbReference>
<accession>A0ABY0IFS6</accession>
<dbReference type="HAMAP" id="MF_00412">
    <property type="entry name" value="ProA"/>
    <property type="match status" value="1"/>
</dbReference>